<reference evidence="2 3" key="1">
    <citation type="submission" date="2019-02" db="EMBL/GenBank/DDBJ databases">
        <authorList>
            <person name="Li S.-H."/>
        </authorList>
    </citation>
    <scope>NUCLEOTIDE SEQUENCE [LARGE SCALE GENOMIC DNA]</scope>
    <source>
        <strain evidence="2 3">IMCC14385</strain>
    </source>
</reference>
<feature type="chain" id="PRO_5024791591" description="Glyceraldehyde-3-phosphate dehydrogenase" evidence="1">
    <location>
        <begin position="26"/>
        <end position="399"/>
    </location>
</feature>
<dbReference type="KEGG" id="halc:EY643_05255"/>
<proteinExistence type="predicted"/>
<evidence type="ECO:0008006" key="4">
    <source>
        <dbReference type="Google" id="ProtNLM"/>
    </source>
</evidence>
<protein>
    <recommendedName>
        <fullName evidence="4">Glyceraldehyde-3-phosphate dehydrogenase</fullName>
    </recommendedName>
</protein>
<dbReference type="Gene3D" id="2.40.160.50">
    <property type="entry name" value="membrane protein fhac: a member of the omp85/tpsb transporter family"/>
    <property type="match status" value="1"/>
</dbReference>
<dbReference type="AlphaFoldDB" id="A0A5P9NPP9"/>
<evidence type="ECO:0000313" key="2">
    <source>
        <dbReference type="EMBL" id="QFU77767.1"/>
    </source>
</evidence>
<sequence length="399" mass="43981">MDMKRYRLYSLPGILLGFLAAPAAASQFTDPFDGKFDMSGYLSENAFGFLPVPIIISEPAVDQGLGLMGMFFHEDEEAAAERKKMMAESETPTRYLLPPSVSAVAAAYTGNESWMLGGGHFGFYREGRIRYQGGAGYGDINLDYYSIGDVVLPKPISLKTEALFVSNTLKFRLGELPLFLGPTQTYIEAELSPGGLADIFPPNIPDDVVDGLTDLLSADVTTSGVGFELEFDLRDNIFSPTKGFAYTLDYLAYRDSIGSDIDYDRWEFEGLNYFKFSEYWRGAVRLGGESVDSDDPLPPFAMPALDMRGIPAARYQAENVAVIEGEVTWQFTPRWSALAFAGAGWIENDSDELFGSSSLVSRGAGFRYQIARQYGMHVGIDVARGPEDTVWYIQVGSAW</sequence>
<dbReference type="Proteomes" id="UP000326287">
    <property type="component" value="Chromosome"/>
</dbReference>
<keyword evidence="1" id="KW-0732">Signal</keyword>
<evidence type="ECO:0000256" key="1">
    <source>
        <dbReference type="SAM" id="SignalP"/>
    </source>
</evidence>
<name>A0A5P9NPP9_9GAMM</name>
<keyword evidence="3" id="KW-1185">Reference proteome</keyword>
<evidence type="ECO:0000313" key="3">
    <source>
        <dbReference type="Proteomes" id="UP000326287"/>
    </source>
</evidence>
<dbReference type="EMBL" id="CP036422">
    <property type="protein sequence ID" value="QFU77767.1"/>
    <property type="molecule type" value="Genomic_DNA"/>
</dbReference>
<gene>
    <name evidence="2" type="ORF">EY643_05255</name>
</gene>
<accession>A0A5P9NPP9</accession>
<organism evidence="2 3">
    <name type="scientific">Halioglobus maricola</name>
    <dbReference type="NCBI Taxonomy" id="2601894"/>
    <lineage>
        <taxon>Bacteria</taxon>
        <taxon>Pseudomonadati</taxon>
        <taxon>Pseudomonadota</taxon>
        <taxon>Gammaproteobacteria</taxon>
        <taxon>Cellvibrionales</taxon>
        <taxon>Halieaceae</taxon>
        <taxon>Halioglobus</taxon>
    </lineage>
</organism>
<feature type="signal peptide" evidence="1">
    <location>
        <begin position="1"/>
        <end position="25"/>
    </location>
</feature>
<dbReference type="OrthoDB" id="9771071at2"/>